<gene>
    <name evidence="4" type="ORF">P691DRAFT_668057</name>
</gene>
<name>A0A9P5XDS3_9AGAR</name>
<proteinExistence type="inferred from homology"/>
<protein>
    <submittedName>
        <fullName evidence="4">NAD(P)-binding protein</fullName>
    </submittedName>
</protein>
<dbReference type="OrthoDB" id="1274115at2759"/>
<comment type="caution">
    <text evidence="4">The sequence shown here is derived from an EMBL/GenBank/DDBJ whole genome shotgun (WGS) entry which is preliminary data.</text>
</comment>
<evidence type="ECO:0000256" key="1">
    <source>
        <dbReference type="ARBA" id="ARBA00006484"/>
    </source>
</evidence>
<evidence type="ECO:0000256" key="3">
    <source>
        <dbReference type="RuleBase" id="RU000363"/>
    </source>
</evidence>
<dbReference type="Proteomes" id="UP000807342">
    <property type="component" value="Unassembled WGS sequence"/>
</dbReference>
<dbReference type="SUPFAM" id="SSF51735">
    <property type="entry name" value="NAD(P)-binding Rossmann-fold domains"/>
    <property type="match status" value="1"/>
</dbReference>
<organism evidence="4 5">
    <name type="scientific">Macrolepiota fuliginosa MF-IS2</name>
    <dbReference type="NCBI Taxonomy" id="1400762"/>
    <lineage>
        <taxon>Eukaryota</taxon>
        <taxon>Fungi</taxon>
        <taxon>Dikarya</taxon>
        <taxon>Basidiomycota</taxon>
        <taxon>Agaricomycotina</taxon>
        <taxon>Agaricomycetes</taxon>
        <taxon>Agaricomycetidae</taxon>
        <taxon>Agaricales</taxon>
        <taxon>Agaricineae</taxon>
        <taxon>Agaricaceae</taxon>
        <taxon>Macrolepiota</taxon>
    </lineage>
</organism>
<dbReference type="EMBL" id="MU151139">
    <property type="protein sequence ID" value="KAF9449143.1"/>
    <property type="molecule type" value="Genomic_DNA"/>
</dbReference>
<dbReference type="GO" id="GO:0016491">
    <property type="term" value="F:oxidoreductase activity"/>
    <property type="evidence" value="ECO:0007669"/>
    <property type="project" value="UniProtKB-KW"/>
</dbReference>
<keyword evidence="2" id="KW-0560">Oxidoreductase</keyword>
<keyword evidence="5" id="KW-1185">Reference proteome</keyword>
<dbReference type="PRINTS" id="PR00081">
    <property type="entry name" value="GDHRDH"/>
</dbReference>
<dbReference type="AlphaFoldDB" id="A0A9P5XDS3"/>
<dbReference type="PANTHER" id="PTHR43976">
    <property type="entry name" value="SHORT CHAIN DEHYDROGENASE"/>
    <property type="match status" value="1"/>
</dbReference>
<accession>A0A9P5XDS3</accession>
<dbReference type="Gene3D" id="3.40.50.720">
    <property type="entry name" value="NAD(P)-binding Rossmann-like Domain"/>
    <property type="match status" value="1"/>
</dbReference>
<evidence type="ECO:0000313" key="5">
    <source>
        <dbReference type="Proteomes" id="UP000807342"/>
    </source>
</evidence>
<comment type="similarity">
    <text evidence="1 3">Belongs to the short-chain dehydrogenases/reductases (SDR) family.</text>
</comment>
<dbReference type="Pfam" id="PF00106">
    <property type="entry name" value="adh_short"/>
    <property type="match status" value="1"/>
</dbReference>
<dbReference type="InterPro" id="IPR002347">
    <property type="entry name" value="SDR_fam"/>
</dbReference>
<dbReference type="PRINTS" id="PR00080">
    <property type="entry name" value="SDRFAMILY"/>
</dbReference>
<evidence type="ECO:0000313" key="4">
    <source>
        <dbReference type="EMBL" id="KAF9449143.1"/>
    </source>
</evidence>
<dbReference type="PANTHER" id="PTHR43976:SF16">
    <property type="entry name" value="SHORT-CHAIN DEHYDROGENASE_REDUCTASE FAMILY PROTEIN"/>
    <property type="match status" value="1"/>
</dbReference>
<dbReference type="InterPro" id="IPR036291">
    <property type="entry name" value="NAD(P)-bd_dom_sf"/>
</dbReference>
<sequence>MPDHQLTWLITGSSSGFGYRFALLALQRGDRVLATARSLPKLQRLIDEVSAQDSATTASSNGVQESMKDRLKTLRLDLSDSEEVVKDVVKDAVGVWGGIDVLLNNAGWGQPSMIEEQGVKGIQHLLESNVMGTVKLTFAVLPYMRAQKSGTIVTIGSRSAWRAELPGIGSYAMYKSAIHAFIENLSSELAPFNIRALIVQPGSFRTEGIYSHGWNESNLIPDYDELRAKTRDRFASVPGKEHGDPWKAARAIVDIVRGEGIAKDRSWPQYLVLGDDAEFDVRNKCRVVLNALDEWKDITRGVGFDV</sequence>
<reference evidence="4" key="1">
    <citation type="submission" date="2020-11" db="EMBL/GenBank/DDBJ databases">
        <authorList>
            <consortium name="DOE Joint Genome Institute"/>
            <person name="Ahrendt S."/>
            <person name="Riley R."/>
            <person name="Andreopoulos W."/>
            <person name="Labutti K."/>
            <person name="Pangilinan J."/>
            <person name="Ruiz-Duenas F.J."/>
            <person name="Barrasa J.M."/>
            <person name="Sanchez-Garcia M."/>
            <person name="Camarero S."/>
            <person name="Miyauchi S."/>
            <person name="Serrano A."/>
            <person name="Linde D."/>
            <person name="Babiker R."/>
            <person name="Drula E."/>
            <person name="Ayuso-Fernandez I."/>
            <person name="Pacheco R."/>
            <person name="Padilla G."/>
            <person name="Ferreira P."/>
            <person name="Barriuso J."/>
            <person name="Kellner H."/>
            <person name="Castanera R."/>
            <person name="Alfaro M."/>
            <person name="Ramirez L."/>
            <person name="Pisabarro A.G."/>
            <person name="Kuo A."/>
            <person name="Tritt A."/>
            <person name="Lipzen A."/>
            <person name="He G."/>
            <person name="Yan M."/>
            <person name="Ng V."/>
            <person name="Cullen D."/>
            <person name="Martin F."/>
            <person name="Rosso M.-N."/>
            <person name="Henrissat B."/>
            <person name="Hibbett D."/>
            <person name="Martinez A.T."/>
            <person name="Grigoriev I.V."/>
        </authorList>
    </citation>
    <scope>NUCLEOTIDE SEQUENCE</scope>
    <source>
        <strain evidence="4">MF-IS2</strain>
    </source>
</reference>
<evidence type="ECO:0000256" key="2">
    <source>
        <dbReference type="ARBA" id="ARBA00023002"/>
    </source>
</evidence>
<dbReference type="InterPro" id="IPR051911">
    <property type="entry name" value="SDR_oxidoreductase"/>
</dbReference>